<accession>A0A7C4KFV1</accession>
<name>A0A7C4KFV1_9CHLR</name>
<reference evidence="3" key="1">
    <citation type="journal article" date="2020" name="mSystems">
        <title>Genome- and Community-Level Interaction Insights into Carbon Utilization and Element Cycling Functions of Hydrothermarchaeota in Hydrothermal Sediment.</title>
        <authorList>
            <person name="Zhou Z."/>
            <person name="Liu Y."/>
            <person name="Xu W."/>
            <person name="Pan J."/>
            <person name="Luo Z.H."/>
            <person name="Li M."/>
        </authorList>
    </citation>
    <scope>NUCLEOTIDE SEQUENCE [LARGE SCALE GENOMIC DNA]</scope>
    <source>
        <strain evidence="3">SpSt-573</strain>
    </source>
</reference>
<organism evidence="3">
    <name type="scientific">Anaerolinea thermolimosa</name>
    <dbReference type="NCBI Taxonomy" id="229919"/>
    <lineage>
        <taxon>Bacteria</taxon>
        <taxon>Bacillati</taxon>
        <taxon>Chloroflexota</taxon>
        <taxon>Anaerolineae</taxon>
        <taxon>Anaerolineales</taxon>
        <taxon>Anaerolineaceae</taxon>
        <taxon>Anaerolinea</taxon>
    </lineage>
</organism>
<feature type="domain" description="DUF4395" evidence="2">
    <location>
        <begin position="7"/>
        <end position="137"/>
    </location>
</feature>
<dbReference type="InterPro" id="IPR025508">
    <property type="entry name" value="DUF4395"/>
</dbReference>
<dbReference type="AlphaFoldDB" id="A0A7C4KFV1"/>
<feature type="transmembrane region" description="Helical" evidence="1">
    <location>
        <begin position="81"/>
        <end position="104"/>
    </location>
</feature>
<keyword evidence="1" id="KW-0472">Membrane</keyword>
<dbReference type="Pfam" id="PF14340">
    <property type="entry name" value="DUF4395"/>
    <property type="match status" value="1"/>
</dbReference>
<proteinExistence type="predicted"/>
<evidence type="ECO:0000256" key="1">
    <source>
        <dbReference type="SAM" id="Phobius"/>
    </source>
</evidence>
<gene>
    <name evidence="3" type="ORF">ENT37_02670</name>
</gene>
<keyword evidence="1" id="KW-1133">Transmembrane helix</keyword>
<feature type="transmembrane region" description="Helical" evidence="1">
    <location>
        <begin position="110"/>
        <end position="135"/>
    </location>
</feature>
<sequence length="163" mass="17792">MTSLVPIDHSSIKTNQALVMLLPVLAFIFNWPWLIALTSAVMLIGSFLLKRPGFSFLYTNLLKPARLVKPDVLLDHREPHLFAQGMGGVCLALSALGLALGMVWPGWLLSWIVVGLAALNFFGGFCVGCAIYYWLNRLHVPGFTQSPPPGTPPGMRPGNSAYE</sequence>
<protein>
    <submittedName>
        <fullName evidence="3">DUF4395 domain-containing protein</fullName>
    </submittedName>
</protein>
<evidence type="ECO:0000313" key="3">
    <source>
        <dbReference type="EMBL" id="HGS20755.1"/>
    </source>
</evidence>
<feature type="transmembrane region" description="Helical" evidence="1">
    <location>
        <begin position="20"/>
        <end position="49"/>
    </location>
</feature>
<comment type="caution">
    <text evidence="3">The sequence shown here is derived from an EMBL/GenBank/DDBJ whole genome shotgun (WGS) entry which is preliminary data.</text>
</comment>
<dbReference type="EMBL" id="DSYK01000136">
    <property type="protein sequence ID" value="HGS20755.1"/>
    <property type="molecule type" value="Genomic_DNA"/>
</dbReference>
<evidence type="ECO:0000259" key="2">
    <source>
        <dbReference type="Pfam" id="PF14340"/>
    </source>
</evidence>
<keyword evidence="1" id="KW-0812">Transmembrane</keyword>